<keyword evidence="2" id="KW-0812">Transmembrane</keyword>
<feature type="transmembrane region" description="Helical" evidence="2">
    <location>
        <begin position="203"/>
        <end position="223"/>
    </location>
</feature>
<protein>
    <recommendedName>
        <fullName evidence="6">Gram-positive cocci surface proteins LPxTG domain-containing protein</fullName>
    </recommendedName>
</protein>
<evidence type="ECO:0000256" key="3">
    <source>
        <dbReference type="SAM" id="SignalP"/>
    </source>
</evidence>
<dbReference type="EMBL" id="AVPJ01000018">
    <property type="protein sequence ID" value="KGN30513.1"/>
    <property type="molecule type" value="Genomic_DNA"/>
</dbReference>
<dbReference type="Proteomes" id="UP000030002">
    <property type="component" value="Unassembled WGS sequence"/>
</dbReference>
<dbReference type="STRING" id="1385520.N802_06770"/>
<feature type="chain" id="PRO_5001964008" description="Gram-positive cocci surface proteins LPxTG domain-containing protein" evidence="3">
    <location>
        <begin position="43"/>
        <end position="231"/>
    </location>
</feature>
<feature type="signal peptide" evidence="3">
    <location>
        <begin position="1"/>
        <end position="42"/>
    </location>
</feature>
<name>A0A0A0J0E9_9MICO</name>
<dbReference type="eggNOG" id="ENOG5033EVW">
    <property type="taxonomic scope" value="Bacteria"/>
</dbReference>
<keyword evidence="2" id="KW-1133">Transmembrane helix</keyword>
<dbReference type="AlphaFoldDB" id="A0A0A0J0E9"/>
<keyword evidence="2" id="KW-0472">Membrane</keyword>
<proteinExistence type="predicted"/>
<accession>A0A0A0J0E9</accession>
<evidence type="ECO:0000313" key="4">
    <source>
        <dbReference type="EMBL" id="KGN30513.1"/>
    </source>
</evidence>
<keyword evidence="3" id="KW-0732">Signal</keyword>
<feature type="compositionally biased region" description="Low complexity" evidence="1">
    <location>
        <begin position="138"/>
        <end position="185"/>
    </location>
</feature>
<organism evidence="4 5">
    <name type="scientific">Knoellia sinensis KCTC 19936</name>
    <dbReference type="NCBI Taxonomy" id="1385520"/>
    <lineage>
        <taxon>Bacteria</taxon>
        <taxon>Bacillati</taxon>
        <taxon>Actinomycetota</taxon>
        <taxon>Actinomycetes</taxon>
        <taxon>Micrococcales</taxon>
        <taxon>Intrasporangiaceae</taxon>
        <taxon>Knoellia</taxon>
    </lineage>
</organism>
<dbReference type="RefSeq" id="WP_035918532.1">
    <property type="nucleotide sequence ID" value="NZ_AVPJ01000018.1"/>
</dbReference>
<comment type="caution">
    <text evidence="4">The sequence shown here is derived from an EMBL/GenBank/DDBJ whole genome shotgun (WGS) entry which is preliminary data.</text>
</comment>
<evidence type="ECO:0000256" key="1">
    <source>
        <dbReference type="SAM" id="MobiDB-lite"/>
    </source>
</evidence>
<sequence length="231" mass="23486">MQTIESTMRAKGRHTTRRMASATFGLGLTAAATIGFAGAAHADPGDNITICHATASEQNPFNVITVDANSIIGDSGHGAHENDVIPPFEFVSDATGETVSFEGLNWNDNWTTDGEGVATEEVDDEMCEAPEEPPTTPTPTATATATPTPTATATSTATPTGTATPTPTGTGTPTGTPTGPAATPTPTKPVVETDGVDPAGVDFRLIGAGSALVLTGTTALVLLNRRRGMHS</sequence>
<feature type="region of interest" description="Disordered" evidence="1">
    <location>
        <begin position="124"/>
        <end position="195"/>
    </location>
</feature>
<keyword evidence="5" id="KW-1185">Reference proteome</keyword>
<evidence type="ECO:0008006" key="6">
    <source>
        <dbReference type="Google" id="ProtNLM"/>
    </source>
</evidence>
<evidence type="ECO:0000313" key="5">
    <source>
        <dbReference type="Proteomes" id="UP000030002"/>
    </source>
</evidence>
<reference evidence="4 5" key="1">
    <citation type="submission" date="2013-08" db="EMBL/GenBank/DDBJ databases">
        <title>The genome sequence of Knoellia sinensis.</title>
        <authorList>
            <person name="Zhu W."/>
            <person name="Wang G."/>
        </authorList>
    </citation>
    <scope>NUCLEOTIDE SEQUENCE [LARGE SCALE GENOMIC DNA]</scope>
    <source>
        <strain evidence="4 5">KCTC 19936</strain>
    </source>
</reference>
<evidence type="ECO:0000256" key="2">
    <source>
        <dbReference type="SAM" id="Phobius"/>
    </source>
</evidence>
<gene>
    <name evidence="4" type="ORF">N802_06770</name>
</gene>